<evidence type="ECO:0000256" key="2">
    <source>
        <dbReference type="ARBA" id="ARBA00023015"/>
    </source>
</evidence>
<keyword evidence="2" id="KW-0805">Transcription regulation</keyword>
<dbReference type="InterPro" id="IPR018060">
    <property type="entry name" value="HTH_AraC"/>
</dbReference>
<dbReference type="SUPFAM" id="SSF46689">
    <property type="entry name" value="Homeodomain-like"/>
    <property type="match status" value="1"/>
</dbReference>
<keyword evidence="1" id="KW-0678">Repressor</keyword>
<dbReference type="PROSITE" id="PS01124">
    <property type="entry name" value="HTH_ARAC_FAMILY_2"/>
    <property type="match status" value="1"/>
</dbReference>
<evidence type="ECO:0000259" key="5">
    <source>
        <dbReference type="PROSITE" id="PS01124"/>
    </source>
</evidence>
<accession>A0A1J5R917</accession>
<dbReference type="GO" id="GO:0043565">
    <property type="term" value="F:sequence-specific DNA binding"/>
    <property type="evidence" value="ECO:0007669"/>
    <property type="project" value="InterPro"/>
</dbReference>
<dbReference type="AlphaFoldDB" id="A0A1J5R917"/>
<feature type="domain" description="HTH araC/xylS-type" evidence="5">
    <location>
        <begin position="158"/>
        <end position="258"/>
    </location>
</feature>
<protein>
    <submittedName>
        <fullName evidence="6">HTH-type transcriptional repressor of iron protein A</fullName>
    </submittedName>
</protein>
<keyword evidence="3" id="KW-0238">DNA-binding</keyword>
<keyword evidence="4" id="KW-0804">Transcription</keyword>
<dbReference type="PANTHER" id="PTHR11019">
    <property type="entry name" value="HTH-TYPE TRANSCRIPTIONAL REGULATOR NIMR"/>
    <property type="match status" value="1"/>
</dbReference>
<name>A0A1J5R917_9ZZZZ</name>
<dbReference type="EMBL" id="MLJW01000602">
    <property type="protein sequence ID" value="OIQ84645.1"/>
    <property type="molecule type" value="Genomic_DNA"/>
</dbReference>
<dbReference type="GO" id="GO:0003700">
    <property type="term" value="F:DNA-binding transcription factor activity"/>
    <property type="evidence" value="ECO:0007669"/>
    <property type="project" value="InterPro"/>
</dbReference>
<proteinExistence type="predicted"/>
<dbReference type="PANTHER" id="PTHR11019:SF159">
    <property type="entry name" value="TRANSCRIPTIONAL REGULATOR-RELATED"/>
    <property type="match status" value="1"/>
</dbReference>
<dbReference type="FunFam" id="1.10.10.60:FF:000132">
    <property type="entry name" value="AraC family transcriptional regulator"/>
    <property type="match status" value="1"/>
</dbReference>
<dbReference type="SUPFAM" id="SSF51182">
    <property type="entry name" value="RmlC-like cupins"/>
    <property type="match status" value="1"/>
</dbReference>
<dbReference type="InterPro" id="IPR009057">
    <property type="entry name" value="Homeodomain-like_sf"/>
</dbReference>
<dbReference type="SMART" id="SM00342">
    <property type="entry name" value="HTH_ARAC"/>
    <property type="match status" value="1"/>
</dbReference>
<evidence type="ECO:0000256" key="1">
    <source>
        <dbReference type="ARBA" id="ARBA00022491"/>
    </source>
</evidence>
<gene>
    <name evidence="6" type="primary">ripA_1</name>
    <name evidence="6" type="ORF">GALL_335360</name>
</gene>
<organism evidence="6">
    <name type="scientific">mine drainage metagenome</name>
    <dbReference type="NCBI Taxonomy" id="410659"/>
    <lineage>
        <taxon>unclassified sequences</taxon>
        <taxon>metagenomes</taxon>
        <taxon>ecological metagenomes</taxon>
    </lineage>
</organism>
<sequence>MGIPVELHHKIHDPDGPDLIAVRVRNDAPLDGTDHRLPRGVLFQLTEGLVAVETARGRVISGPRTIGWMPPHMAHTVQSFGPIAGVGVFLAERHCAALPAEPAQFAASPLAALLMQRALDWPLDVALDGPRRRQLAVLLDELRQGATTQLQLPWPKDERLLAVARALLANPASGRRLDQWARHAGISARTLSRRFVDETGMSFGQWRQWARLTQALEWLATGQAVKHVALSLGYDSVSAFIKAFRIALGTTPAAYFGGARRAARVPQAVAAEAQSEFLAQSPGEFDAI</sequence>
<evidence type="ECO:0000313" key="6">
    <source>
        <dbReference type="EMBL" id="OIQ84645.1"/>
    </source>
</evidence>
<dbReference type="Pfam" id="PF12833">
    <property type="entry name" value="HTH_18"/>
    <property type="match status" value="1"/>
</dbReference>
<evidence type="ECO:0000256" key="4">
    <source>
        <dbReference type="ARBA" id="ARBA00023163"/>
    </source>
</evidence>
<dbReference type="Gene3D" id="1.10.10.60">
    <property type="entry name" value="Homeodomain-like"/>
    <property type="match status" value="1"/>
</dbReference>
<evidence type="ECO:0000256" key="3">
    <source>
        <dbReference type="ARBA" id="ARBA00023125"/>
    </source>
</evidence>
<reference evidence="6" key="1">
    <citation type="submission" date="2016-10" db="EMBL/GenBank/DDBJ databases">
        <title>Sequence of Gallionella enrichment culture.</title>
        <authorList>
            <person name="Poehlein A."/>
            <person name="Muehling M."/>
            <person name="Daniel R."/>
        </authorList>
    </citation>
    <scope>NUCLEOTIDE SEQUENCE</scope>
</reference>
<comment type="caution">
    <text evidence="6">The sequence shown here is derived from an EMBL/GenBank/DDBJ whole genome shotgun (WGS) entry which is preliminary data.</text>
</comment>
<dbReference type="InterPro" id="IPR011051">
    <property type="entry name" value="RmlC_Cupin_sf"/>
</dbReference>